<feature type="non-terminal residue" evidence="15">
    <location>
        <position position="496"/>
    </location>
</feature>
<gene>
    <name evidence="15" type="ORF">OH76DRAFT_47400</name>
</gene>
<evidence type="ECO:0000256" key="1">
    <source>
        <dbReference type="ARBA" id="ARBA00000757"/>
    </source>
</evidence>
<evidence type="ECO:0000256" key="8">
    <source>
        <dbReference type="ARBA" id="ARBA00022723"/>
    </source>
</evidence>
<organism evidence="15 16">
    <name type="scientific">Lentinus brumalis</name>
    <dbReference type="NCBI Taxonomy" id="2498619"/>
    <lineage>
        <taxon>Eukaryota</taxon>
        <taxon>Fungi</taxon>
        <taxon>Dikarya</taxon>
        <taxon>Basidiomycota</taxon>
        <taxon>Agaricomycotina</taxon>
        <taxon>Agaricomycetes</taxon>
        <taxon>Polyporales</taxon>
        <taxon>Polyporaceae</taxon>
        <taxon>Lentinus</taxon>
    </lineage>
</organism>
<comment type="cofactor">
    <cofactor evidence="2">
        <name>Zn(2+)</name>
        <dbReference type="ChEBI" id="CHEBI:29105"/>
    </cofactor>
</comment>
<dbReference type="InterPro" id="IPR001250">
    <property type="entry name" value="Man6P_Isoase-1"/>
</dbReference>
<evidence type="ECO:0000256" key="11">
    <source>
        <dbReference type="ARBA" id="ARBA00029741"/>
    </source>
</evidence>
<name>A0A371DYB0_9APHY</name>
<dbReference type="EMBL" id="KZ857379">
    <property type="protein sequence ID" value="RDX57496.1"/>
    <property type="molecule type" value="Genomic_DNA"/>
</dbReference>
<reference evidence="15 16" key="1">
    <citation type="journal article" date="2018" name="Biotechnol. Biofuels">
        <title>Integrative visual omics of the white-rot fungus Polyporus brumalis exposes the biotechnological potential of its oxidative enzymes for delignifying raw plant biomass.</title>
        <authorList>
            <person name="Miyauchi S."/>
            <person name="Rancon A."/>
            <person name="Drula E."/>
            <person name="Hage H."/>
            <person name="Chaduli D."/>
            <person name="Favel A."/>
            <person name="Grisel S."/>
            <person name="Henrissat B."/>
            <person name="Herpoel-Gimbert I."/>
            <person name="Ruiz-Duenas F.J."/>
            <person name="Chevret D."/>
            <person name="Hainaut M."/>
            <person name="Lin J."/>
            <person name="Wang M."/>
            <person name="Pangilinan J."/>
            <person name="Lipzen A."/>
            <person name="Lesage-Meessen L."/>
            <person name="Navarro D."/>
            <person name="Riley R."/>
            <person name="Grigoriev I.V."/>
            <person name="Zhou S."/>
            <person name="Raouche S."/>
            <person name="Rosso M.N."/>
        </authorList>
    </citation>
    <scope>NUCLEOTIDE SEQUENCE [LARGE SCALE GENOMIC DNA]</scope>
    <source>
        <strain evidence="15 16">BRFM 1820</strain>
    </source>
</reference>
<keyword evidence="10 15" id="KW-0413">Isomerase</keyword>
<dbReference type="PANTHER" id="PTHR10309">
    <property type="entry name" value="MANNOSE-6-PHOSPHATE ISOMERASE"/>
    <property type="match status" value="1"/>
</dbReference>
<keyword evidence="9" id="KW-0862">Zinc</keyword>
<dbReference type="CDD" id="cd07011">
    <property type="entry name" value="cupin_PMI_type_I_N"/>
    <property type="match status" value="1"/>
</dbReference>
<comment type="similarity">
    <text evidence="5">Belongs to the mannose-6-phosphate isomerase type 1 family.</text>
</comment>
<dbReference type="UniPathway" id="UPA00126">
    <property type="reaction ID" value="UER00423"/>
</dbReference>
<evidence type="ECO:0000256" key="6">
    <source>
        <dbReference type="ARBA" id="ARBA00011956"/>
    </source>
</evidence>
<evidence type="ECO:0000313" key="16">
    <source>
        <dbReference type="Proteomes" id="UP000256964"/>
    </source>
</evidence>
<comment type="pathway">
    <text evidence="4">Nucleotide-sugar biosynthesis; GDP-alpha-D-mannose biosynthesis; alpha-D-mannose 1-phosphate from D-fructose 6-phosphate: step 1/2.</text>
</comment>
<evidence type="ECO:0000256" key="2">
    <source>
        <dbReference type="ARBA" id="ARBA00001947"/>
    </source>
</evidence>
<evidence type="ECO:0000259" key="13">
    <source>
        <dbReference type="Pfam" id="PF20511"/>
    </source>
</evidence>
<dbReference type="InterPro" id="IPR014710">
    <property type="entry name" value="RmlC-like_jellyroll"/>
</dbReference>
<evidence type="ECO:0000259" key="14">
    <source>
        <dbReference type="Pfam" id="PF20512"/>
    </source>
</evidence>
<evidence type="ECO:0000256" key="3">
    <source>
        <dbReference type="ARBA" id="ARBA00002564"/>
    </source>
</evidence>
<dbReference type="InterPro" id="IPR016305">
    <property type="entry name" value="Mannose-6-P_Isomerase"/>
</dbReference>
<dbReference type="GO" id="GO:0005975">
    <property type="term" value="P:carbohydrate metabolic process"/>
    <property type="evidence" value="ECO:0007669"/>
    <property type="project" value="InterPro"/>
</dbReference>
<dbReference type="EC" id="5.3.1.8" evidence="6"/>
<evidence type="ECO:0000256" key="5">
    <source>
        <dbReference type="ARBA" id="ARBA00010772"/>
    </source>
</evidence>
<dbReference type="GO" id="GO:0008270">
    <property type="term" value="F:zinc ion binding"/>
    <property type="evidence" value="ECO:0007669"/>
    <property type="project" value="InterPro"/>
</dbReference>
<accession>A0A371DYB0</accession>
<dbReference type="GO" id="GO:0004476">
    <property type="term" value="F:mannose-6-phosphate isomerase activity"/>
    <property type="evidence" value="ECO:0007669"/>
    <property type="project" value="UniProtKB-EC"/>
</dbReference>
<evidence type="ECO:0000313" key="15">
    <source>
        <dbReference type="EMBL" id="RDX57496.1"/>
    </source>
</evidence>
<comment type="function">
    <text evidence="3">Involved in the synthesis of the GDP-mannose and dolichol-phosphate-mannose required for a number of critical mannosyl transfer reactions.</text>
</comment>
<evidence type="ECO:0000256" key="9">
    <source>
        <dbReference type="ARBA" id="ARBA00022833"/>
    </source>
</evidence>
<dbReference type="Pfam" id="PF20512">
    <property type="entry name" value="PMI_typeI_hel"/>
    <property type="match status" value="1"/>
</dbReference>
<dbReference type="GO" id="GO:0005829">
    <property type="term" value="C:cytosol"/>
    <property type="evidence" value="ECO:0007669"/>
    <property type="project" value="TreeGrafter"/>
</dbReference>
<feature type="domain" description="Phosphomannose isomerase type I helical insertion" evidence="14">
    <location>
        <begin position="243"/>
        <end position="316"/>
    </location>
</feature>
<dbReference type="InterPro" id="IPR046457">
    <property type="entry name" value="PMI_typeI_cat"/>
</dbReference>
<dbReference type="PANTHER" id="PTHR10309:SF0">
    <property type="entry name" value="MANNOSE-6-PHOSPHATE ISOMERASE"/>
    <property type="match status" value="1"/>
</dbReference>
<evidence type="ECO:0000256" key="10">
    <source>
        <dbReference type="ARBA" id="ARBA00023235"/>
    </source>
</evidence>
<protein>
    <recommendedName>
        <fullName evidence="7">Mannose-6-phosphate isomerase</fullName>
        <ecNumber evidence="6">5.3.1.8</ecNumber>
    </recommendedName>
    <alternativeName>
        <fullName evidence="11">Phosphohexomutase</fullName>
    </alternativeName>
    <alternativeName>
        <fullName evidence="12">Phosphomannose isomerase</fullName>
    </alternativeName>
</protein>
<dbReference type="InterPro" id="IPR011051">
    <property type="entry name" value="RmlC_Cupin_sf"/>
</dbReference>
<dbReference type="GO" id="GO:0009298">
    <property type="term" value="P:GDP-mannose biosynthetic process"/>
    <property type="evidence" value="ECO:0007669"/>
    <property type="project" value="UniProtKB-UniPathway"/>
</dbReference>
<evidence type="ECO:0000256" key="12">
    <source>
        <dbReference type="ARBA" id="ARBA00030762"/>
    </source>
</evidence>
<feature type="domain" description="Phosphomannose isomerase type I catalytic" evidence="13">
    <location>
        <begin position="39"/>
        <end position="179"/>
    </location>
</feature>
<evidence type="ECO:0000256" key="4">
    <source>
        <dbReference type="ARBA" id="ARBA00004666"/>
    </source>
</evidence>
<dbReference type="OrthoDB" id="6605218at2759"/>
<comment type="catalytic activity">
    <reaction evidence="1">
        <text>D-mannose 6-phosphate = D-fructose 6-phosphate</text>
        <dbReference type="Rhea" id="RHEA:12356"/>
        <dbReference type="ChEBI" id="CHEBI:58735"/>
        <dbReference type="ChEBI" id="CHEBI:61527"/>
        <dbReference type="EC" id="5.3.1.8"/>
    </reaction>
</comment>
<dbReference type="AlphaFoldDB" id="A0A371DYB0"/>
<dbReference type="STRING" id="139420.A0A371DYB0"/>
<keyword evidence="16" id="KW-1185">Reference proteome</keyword>
<dbReference type="SUPFAM" id="SSF51182">
    <property type="entry name" value="RmlC-like cupins"/>
    <property type="match status" value="1"/>
</dbReference>
<dbReference type="InterPro" id="IPR046458">
    <property type="entry name" value="PMI_typeI_hel"/>
</dbReference>
<keyword evidence="8" id="KW-0479">Metal-binding</keyword>
<evidence type="ECO:0000256" key="7">
    <source>
        <dbReference type="ARBA" id="ARBA00018236"/>
    </source>
</evidence>
<dbReference type="NCBIfam" id="TIGR00218">
    <property type="entry name" value="manA"/>
    <property type="match status" value="1"/>
</dbReference>
<proteinExistence type="inferred from homology"/>
<dbReference type="PRINTS" id="PR00714">
    <property type="entry name" value="MAN6PISMRASE"/>
</dbReference>
<dbReference type="Pfam" id="PF20511">
    <property type="entry name" value="PMI_typeI_cat"/>
    <property type="match status" value="1"/>
</dbReference>
<sequence>MMSWTPCALERARLWVYKTANQWGERAETQNTMSTNKNLVRIQAATQKYSWGRQGSSSLAAQLAYNAIGHDFKIDENESYAEIWMGTHTNGPAHLYDDPSKPLLSLISSDPKFYLGETLLRKWPSTTHIPYLFKVLSIAKALPLQAHPDKGLGEQLQLKDPSNFVDANHKPEIAVAIGEPLKTARERAAQSHGDEQEVGGGEDTAFTGFVGFRPLEEIRGFIEAVPELGEAIGDSQLVSSFVQNPSKDALRRIFGKLLKRGVEAREEVAKTISQLQDRIKQSGGSLGFHDSDELAKLVLKVNKQYPGDAGVLATTFFMNFAKLRKGESIYIGADEIHAYLEGDIIECMAISDNVVNAAFDSPDSLASQVDTFVDMLTYTARPVSHWSLPAQKYEHSKLGRTVKYDPPLEEFTVLGTFLSAKKAREEHLGAVDGPTIGIVTRGKVKISSKKGDQVELLVLDQGAVVFIAPKNEVRVEILEGRGQDEAGEVWWSLFGA</sequence>
<dbReference type="Gene3D" id="2.60.120.10">
    <property type="entry name" value="Jelly Rolls"/>
    <property type="match status" value="3"/>
</dbReference>
<dbReference type="Proteomes" id="UP000256964">
    <property type="component" value="Unassembled WGS sequence"/>
</dbReference>